<dbReference type="Pfam" id="PF04451">
    <property type="entry name" value="Capsid_NCLDV"/>
    <property type="match status" value="1"/>
</dbReference>
<dbReference type="EMBL" id="CABVLZ010000002">
    <property type="protein sequence ID" value="VVU94891.1"/>
    <property type="molecule type" value="Genomic_DNA"/>
</dbReference>
<evidence type="ECO:0000259" key="2">
    <source>
        <dbReference type="Pfam" id="PF16903"/>
    </source>
</evidence>
<evidence type="ECO:0000259" key="1">
    <source>
        <dbReference type="Pfam" id="PF04451"/>
    </source>
</evidence>
<accession>A0A5E8CI69</accession>
<dbReference type="InterPro" id="IPR031654">
    <property type="entry name" value="Capsid_N"/>
</dbReference>
<proteinExistence type="predicted"/>
<dbReference type="AlphaFoldDB" id="A0A5E8CI69"/>
<dbReference type="InterPro" id="IPR007542">
    <property type="entry name" value="MCP_C"/>
</dbReference>
<dbReference type="Pfam" id="PF16903">
    <property type="entry name" value="Capsid_N"/>
    <property type="match status" value="1"/>
</dbReference>
<reference evidence="3" key="1">
    <citation type="submission" date="2019-09" db="EMBL/GenBank/DDBJ databases">
        <authorList>
            <person name="Needham M D."/>
        </authorList>
    </citation>
    <scope>NUCLEOTIDE SEQUENCE</scope>
</reference>
<dbReference type="GO" id="GO:0005198">
    <property type="term" value="F:structural molecule activity"/>
    <property type="evidence" value="ECO:0007669"/>
    <property type="project" value="InterPro"/>
</dbReference>
<sequence length="539" mass="62143">MGGGLMQLVATGPQDVYLTGNPQITFFKVMYRRYTNFSTESVQQNFEGEAGFGRTVTSIISKNGDLLTKIYLKVILAATEEKESIPYAYVNKLGHALIDNVKVDLGGTVIDQHYGDWLNIWIELSLDQGKQESYLDLIGQREELTSLTNSKEETILYIPLQFWFCRFNGLALPLIALQYHDVKISVKFSDLENCIILGKNKIRDDIVIKDSYLLVDYVYLDGNERKRFATMPHEYLIEQLQFSGDEFLRSDNEFIKLNFSHPCKSLYWVTHISRFFNNNSSIAINNNGKIDYQQFAKIVWMLTRNGEYIEENGQYYLELDTENKDEILIPSMATNTNSKIVDILENIDAQFLFANIDNRVNLNNLFNVFINDEKLSLEQVSITTEYLSDLFDGQTKKDILNLFSIKLIQPFNYGLYINEEANPILNGELLLNGHSRFSIKHGQYFNYVQPYQHFTRTPTDGINVYSFAINPEEHQPSGSCNMSRIDNCILHLKLKSQNQDTDDPDFQEWYGNNSIIKIYTMNYNVLRIMGGMGGLAYMN</sequence>
<dbReference type="InterPro" id="IPR016112">
    <property type="entry name" value="VP_dsDNA_II"/>
</dbReference>
<gene>
    <name evidence="3" type="ORF">CPAV1605_616</name>
</gene>
<dbReference type="InterPro" id="IPR038519">
    <property type="entry name" value="MCP_C_sf"/>
</dbReference>
<dbReference type="Gene3D" id="2.70.9.10">
    <property type="entry name" value="Adenovirus Type 2 Hexon, domain 4"/>
    <property type="match status" value="1"/>
</dbReference>
<feature type="domain" description="Major capsid protein C-terminal" evidence="1">
    <location>
        <begin position="224"/>
        <end position="534"/>
    </location>
</feature>
<protein>
    <submittedName>
        <fullName evidence="3">Large eukaryotic DNA virus major capsid protein</fullName>
    </submittedName>
</protein>
<name>A0A5E8CI69_9ZZZZ</name>
<dbReference type="Gene3D" id="2.70.9.20">
    <property type="entry name" value="Major capsid protein Vp54"/>
    <property type="match status" value="1"/>
</dbReference>
<feature type="domain" description="Major capsid protein N-terminal" evidence="2">
    <location>
        <begin position="25"/>
        <end position="221"/>
    </location>
</feature>
<organism evidence="3">
    <name type="scientific">seawater metagenome</name>
    <dbReference type="NCBI Taxonomy" id="1561972"/>
    <lineage>
        <taxon>unclassified sequences</taxon>
        <taxon>metagenomes</taxon>
        <taxon>ecological metagenomes</taxon>
    </lineage>
</organism>
<dbReference type="SUPFAM" id="SSF49749">
    <property type="entry name" value="Group II dsDNA viruses VP"/>
    <property type="match status" value="3"/>
</dbReference>
<evidence type="ECO:0000313" key="3">
    <source>
        <dbReference type="EMBL" id="VVU94891.1"/>
    </source>
</evidence>